<feature type="compositionally biased region" description="Basic and acidic residues" evidence="1">
    <location>
        <begin position="68"/>
        <end position="83"/>
    </location>
</feature>
<proteinExistence type="predicted"/>
<keyword evidence="2" id="KW-0472">Membrane</keyword>
<evidence type="ECO:0000313" key="3">
    <source>
        <dbReference type="EMBL" id="SFV69553.1"/>
    </source>
</evidence>
<dbReference type="EMBL" id="FPHI01000044">
    <property type="protein sequence ID" value="SFV69553.1"/>
    <property type="molecule type" value="Genomic_DNA"/>
</dbReference>
<name>A0A1W1CV02_9ZZZZ</name>
<keyword evidence="2" id="KW-0812">Transmembrane</keyword>
<evidence type="ECO:0000256" key="2">
    <source>
        <dbReference type="SAM" id="Phobius"/>
    </source>
</evidence>
<keyword evidence="2" id="KW-1133">Transmembrane helix</keyword>
<accession>A0A1W1CV02</accession>
<dbReference type="NCBIfam" id="TIGR00847">
    <property type="entry name" value="ccoS"/>
    <property type="match status" value="1"/>
</dbReference>
<sequence>MSENIVIMMISISTFLGAIGVGALIWAVRTGQFDDHSKFIDAVRHDNIEDLQDAISMSEKKKAYKEKKKQERLNQEKSYRPAD</sequence>
<gene>
    <name evidence="3" type="ORF">MNB_SV-3-561</name>
</gene>
<feature type="region of interest" description="Disordered" evidence="1">
    <location>
        <begin position="60"/>
        <end position="83"/>
    </location>
</feature>
<dbReference type="AlphaFoldDB" id="A0A1W1CV02"/>
<organism evidence="3">
    <name type="scientific">hydrothermal vent metagenome</name>
    <dbReference type="NCBI Taxonomy" id="652676"/>
    <lineage>
        <taxon>unclassified sequences</taxon>
        <taxon>metagenomes</taxon>
        <taxon>ecological metagenomes</taxon>
    </lineage>
</organism>
<protein>
    <submittedName>
        <fullName evidence="3">Type cbb3 cytochrome oxidase biogenesis protein CcoS, involved in heme b insertion</fullName>
    </submittedName>
</protein>
<dbReference type="Pfam" id="PF03597">
    <property type="entry name" value="FixS"/>
    <property type="match status" value="1"/>
</dbReference>
<reference evidence="3" key="1">
    <citation type="submission" date="2016-10" db="EMBL/GenBank/DDBJ databases">
        <authorList>
            <person name="de Groot N.N."/>
        </authorList>
    </citation>
    <scope>NUCLEOTIDE SEQUENCE</scope>
</reference>
<dbReference type="InterPro" id="IPR004714">
    <property type="entry name" value="Cyt_oxidase_maturation_cbb3"/>
</dbReference>
<feature type="transmembrane region" description="Helical" evidence="2">
    <location>
        <begin position="6"/>
        <end position="28"/>
    </location>
</feature>
<evidence type="ECO:0000256" key="1">
    <source>
        <dbReference type="SAM" id="MobiDB-lite"/>
    </source>
</evidence>